<evidence type="ECO:0000313" key="1">
    <source>
        <dbReference type="EMBL" id="PIO60426.1"/>
    </source>
</evidence>
<dbReference type="SUPFAM" id="SSF53649">
    <property type="entry name" value="Alkaline phosphatase-like"/>
    <property type="match status" value="1"/>
</dbReference>
<proteinExistence type="predicted"/>
<dbReference type="Proteomes" id="UP000230423">
    <property type="component" value="Unassembled WGS sequence"/>
</dbReference>
<dbReference type="Pfam" id="PF01663">
    <property type="entry name" value="Phosphodiest"/>
    <property type="match status" value="1"/>
</dbReference>
<dbReference type="PANTHER" id="PTHR10151:SF120">
    <property type="entry name" value="BIS(5'-ADENOSYL)-TRIPHOSPHATASE"/>
    <property type="match status" value="1"/>
</dbReference>
<dbReference type="AlphaFoldDB" id="A0A2G9TR01"/>
<dbReference type="InterPro" id="IPR002591">
    <property type="entry name" value="Phosphodiest/P_Trfase"/>
</dbReference>
<dbReference type="InterPro" id="IPR017850">
    <property type="entry name" value="Alkaline_phosphatase_core_sf"/>
</dbReference>
<evidence type="ECO:0000313" key="2">
    <source>
        <dbReference type="Proteomes" id="UP000230423"/>
    </source>
</evidence>
<gene>
    <name evidence="1" type="ORF">TELCIR_18076</name>
</gene>
<protein>
    <submittedName>
        <fullName evidence="1">Uncharacterized protein</fullName>
    </submittedName>
</protein>
<accession>A0A2G9TR01</accession>
<reference evidence="1 2" key="1">
    <citation type="submission" date="2015-09" db="EMBL/GenBank/DDBJ databases">
        <title>Draft genome of the parasitic nematode Teladorsagia circumcincta isolate WARC Sus (inbred).</title>
        <authorList>
            <person name="Mitreva M."/>
        </authorList>
    </citation>
    <scope>NUCLEOTIDE SEQUENCE [LARGE SCALE GENOMIC DNA]</scope>
    <source>
        <strain evidence="1 2">S</strain>
    </source>
</reference>
<feature type="non-terminal residue" evidence="1">
    <location>
        <position position="1"/>
    </location>
</feature>
<name>A0A2G9TR01_TELCI</name>
<dbReference type="Gene3D" id="3.40.720.10">
    <property type="entry name" value="Alkaline Phosphatase, subunit A"/>
    <property type="match status" value="1"/>
</dbReference>
<sequence>ADTSRHSACLQWPMCDAKFRNAGKPAYYRYIDQPDATLHKHGFHDGVIRETMAKLDEVFRRLIEEMERKDLLKEINIILTADHGHAE</sequence>
<organism evidence="1 2">
    <name type="scientific">Teladorsagia circumcincta</name>
    <name type="common">Brown stomach worm</name>
    <name type="synonym">Ostertagia circumcincta</name>
    <dbReference type="NCBI Taxonomy" id="45464"/>
    <lineage>
        <taxon>Eukaryota</taxon>
        <taxon>Metazoa</taxon>
        <taxon>Ecdysozoa</taxon>
        <taxon>Nematoda</taxon>
        <taxon>Chromadorea</taxon>
        <taxon>Rhabditida</taxon>
        <taxon>Rhabditina</taxon>
        <taxon>Rhabditomorpha</taxon>
        <taxon>Strongyloidea</taxon>
        <taxon>Trichostrongylidae</taxon>
        <taxon>Teladorsagia</taxon>
    </lineage>
</organism>
<feature type="non-terminal residue" evidence="1">
    <location>
        <position position="87"/>
    </location>
</feature>
<dbReference type="GO" id="GO:0016787">
    <property type="term" value="F:hydrolase activity"/>
    <property type="evidence" value="ECO:0007669"/>
    <property type="project" value="UniProtKB-ARBA"/>
</dbReference>
<dbReference type="PANTHER" id="PTHR10151">
    <property type="entry name" value="ECTONUCLEOTIDE PYROPHOSPHATASE/PHOSPHODIESTERASE"/>
    <property type="match status" value="1"/>
</dbReference>
<keyword evidence="2" id="KW-1185">Reference proteome</keyword>
<dbReference type="OrthoDB" id="415411at2759"/>
<dbReference type="EMBL" id="KZ355505">
    <property type="protein sequence ID" value="PIO60426.1"/>
    <property type="molecule type" value="Genomic_DNA"/>
</dbReference>